<dbReference type="Gene3D" id="2.60.40.1120">
    <property type="entry name" value="Carboxypeptidase-like, regulatory domain"/>
    <property type="match status" value="1"/>
</dbReference>
<dbReference type="Gene3D" id="2.170.130.10">
    <property type="entry name" value="TonB-dependent receptor, plug domain"/>
    <property type="match status" value="1"/>
</dbReference>
<dbReference type="GO" id="GO:0044718">
    <property type="term" value="P:siderophore transmembrane transport"/>
    <property type="evidence" value="ECO:0007669"/>
    <property type="project" value="TreeGrafter"/>
</dbReference>
<evidence type="ECO:0000313" key="12">
    <source>
        <dbReference type="Proteomes" id="UP000305874"/>
    </source>
</evidence>
<evidence type="ECO:0000256" key="5">
    <source>
        <dbReference type="ARBA" id="ARBA00023077"/>
    </source>
</evidence>
<evidence type="ECO:0000256" key="4">
    <source>
        <dbReference type="ARBA" id="ARBA00022692"/>
    </source>
</evidence>
<evidence type="ECO:0000256" key="8">
    <source>
        <dbReference type="PROSITE-ProRule" id="PRU01360"/>
    </source>
</evidence>
<evidence type="ECO:0000256" key="6">
    <source>
        <dbReference type="ARBA" id="ARBA00023136"/>
    </source>
</evidence>
<comment type="caution">
    <text evidence="11">The sequence shown here is derived from an EMBL/GenBank/DDBJ whole genome shotgun (WGS) entry which is preliminary data.</text>
</comment>
<evidence type="ECO:0000313" key="11">
    <source>
        <dbReference type="EMBL" id="TMP85852.1"/>
    </source>
</evidence>
<keyword evidence="2 8" id="KW-0813">Transport</keyword>
<feature type="domain" description="TonB-dependent receptor-like beta-barrel" evidence="10">
    <location>
        <begin position="377"/>
        <end position="954"/>
    </location>
</feature>
<comment type="subcellular location">
    <subcellularLocation>
        <location evidence="1 8">Cell outer membrane</location>
        <topology evidence="1 8">Multi-pass membrane protein</topology>
    </subcellularLocation>
</comment>
<organism evidence="11 12">
    <name type="scientific">Pseudoalteromonas ruthenica</name>
    <dbReference type="NCBI Taxonomy" id="151081"/>
    <lineage>
        <taxon>Bacteria</taxon>
        <taxon>Pseudomonadati</taxon>
        <taxon>Pseudomonadota</taxon>
        <taxon>Gammaproteobacteria</taxon>
        <taxon>Alteromonadales</taxon>
        <taxon>Pseudoalteromonadaceae</taxon>
        <taxon>Pseudoalteromonas</taxon>
    </lineage>
</organism>
<dbReference type="PROSITE" id="PS52016">
    <property type="entry name" value="TONB_DEPENDENT_REC_3"/>
    <property type="match status" value="1"/>
</dbReference>
<keyword evidence="11" id="KW-0675">Receptor</keyword>
<name>A0A5S3Z0R3_9GAMM</name>
<evidence type="ECO:0000256" key="1">
    <source>
        <dbReference type="ARBA" id="ARBA00004571"/>
    </source>
</evidence>
<evidence type="ECO:0000256" key="2">
    <source>
        <dbReference type="ARBA" id="ARBA00022448"/>
    </source>
</evidence>
<sequence>MATASKRRSRKGMQASLNRLFQVSTLALAVASATPAMAVDGSSIVKGTIVSSAGEDITRATITLVHISKGLTYEVRTDADGEYILRNVPVGTYNVTISKEGYQNVIEQGVKVSIGQSIILDAQMLQAGAQPMERIAVTGAAIRRVDLGSSTSGLTFSDEEIKVMPVQSGFESIALLAPGTAAAGGSSFNGASSFGGASSAENGYYFNGLNVTSIRTGLGSIRLPWEAISQTQVKTGGINPEFGGAMGGIVNAVSKSGDNDFSAGAEVRWEGDSLRSQHDSIYQSNGTISTNTQRSAYDFSELQVWASGALIEDTLFAYALFNPRRESSEGAGQTTFSDFSRDEDRWFSKLDWFINEDHAVGFSAMNNKREWETDTYGYNWQQDSIGDQQGVTAPGEDGGNMYSLSYNGYLSDYFSVSAVAGRVTENVENVVASTNPGVWDERDGFITLSEHTNANVSAEEYTRDQLRLDFNWDLAAHALQFGVDYTKVEVDYFSGQNGEGDAMGWWTIATAADNDISGAAAGEDYIERRVRTRAVDSDTSALAFYINDSWQVSEQLVLNLGLRYSQFENTVSDGRAYVDIDNQIAPRLQAIYDLWGDGSAKVYATYGRYFQPVSANMNITQGSASVEWFEYFELDELNGSGEPILLADGSPSRGAMLRDRRWRQRGITEPGLIASSNLKPMYSDEWTVGYQQEVFSDMTFGARAIYRKLGRSVEDTDVGPVLAKKLAELGIADNVGQGSYYVLNNPGESVQMSYDFDGDGQVDEVTLSAQELALPKAERKYLAFEFTLDGAITEQLRIDASYTWSHSWGNTEGLVKTDNDQADPGWTTSYDYGDLMDHGYGNLPNDHRHAIKLSGTYDITDNLTFGLVARGISGRPKSYFSVHPEGVDSCAPGNPWDACISRYYDHASHYDENGEPAPRGSKGNLPWSTQIDMSLSYYGELFGQELMLKGTVYNVLNDDTAIAINEERTQYGANGLELNPDYGMTTWRPAARYASLVARIRF</sequence>
<keyword evidence="4 8" id="KW-0812">Transmembrane</keyword>
<dbReference type="GO" id="GO:0030246">
    <property type="term" value="F:carbohydrate binding"/>
    <property type="evidence" value="ECO:0007669"/>
    <property type="project" value="InterPro"/>
</dbReference>
<feature type="signal peptide" evidence="9">
    <location>
        <begin position="1"/>
        <end position="38"/>
    </location>
</feature>
<dbReference type="AlphaFoldDB" id="A0A5S3Z0R3"/>
<dbReference type="PANTHER" id="PTHR30069">
    <property type="entry name" value="TONB-DEPENDENT OUTER MEMBRANE RECEPTOR"/>
    <property type="match status" value="1"/>
</dbReference>
<feature type="chain" id="PRO_5024449211" evidence="9">
    <location>
        <begin position="39"/>
        <end position="1002"/>
    </location>
</feature>
<keyword evidence="9" id="KW-0732">Signal</keyword>
<dbReference type="InterPro" id="IPR013784">
    <property type="entry name" value="Carb-bd-like_fold"/>
</dbReference>
<comment type="similarity">
    <text evidence="8">Belongs to the TonB-dependent receptor family.</text>
</comment>
<gene>
    <name evidence="11" type="ORF">CWC05_16050</name>
</gene>
<keyword evidence="6 8" id="KW-0472">Membrane</keyword>
<dbReference type="InterPro" id="IPR000531">
    <property type="entry name" value="Beta-barrel_TonB"/>
</dbReference>
<dbReference type="SUPFAM" id="SSF49452">
    <property type="entry name" value="Starch-binding domain-like"/>
    <property type="match status" value="1"/>
</dbReference>
<dbReference type="InterPro" id="IPR039426">
    <property type="entry name" value="TonB-dep_rcpt-like"/>
</dbReference>
<dbReference type="GO" id="GO:0009279">
    <property type="term" value="C:cell outer membrane"/>
    <property type="evidence" value="ECO:0007669"/>
    <property type="project" value="UniProtKB-SubCell"/>
</dbReference>
<dbReference type="Pfam" id="PF13620">
    <property type="entry name" value="CarboxypepD_reg"/>
    <property type="match status" value="1"/>
</dbReference>
<dbReference type="PANTHER" id="PTHR30069:SF46">
    <property type="entry name" value="OAR PROTEIN"/>
    <property type="match status" value="1"/>
</dbReference>
<dbReference type="GO" id="GO:0015344">
    <property type="term" value="F:siderophore uptake transmembrane transporter activity"/>
    <property type="evidence" value="ECO:0007669"/>
    <property type="project" value="TreeGrafter"/>
</dbReference>
<evidence type="ECO:0000256" key="7">
    <source>
        <dbReference type="ARBA" id="ARBA00023237"/>
    </source>
</evidence>
<dbReference type="InterPro" id="IPR037066">
    <property type="entry name" value="Plug_dom_sf"/>
</dbReference>
<accession>A0A5S3Z0R3</accession>
<dbReference type="Pfam" id="PF00593">
    <property type="entry name" value="TonB_dep_Rec_b-barrel"/>
    <property type="match status" value="1"/>
</dbReference>
<keyword evidence="7 8" id="KW-0998">Cell outer membrane</keyword>
<protein>
    <submittedName>
        <fullName evidence="11">TonB-dependent receptor</fullName>
    </submittedName>
</protein>
<dbReference type="InterPro" id="IPR036942">
    <property type="entry name" value="Beta-barrel_TonB_sf"/>
</dbReference>
<proteinExistence type="inferred from homology"/>
<evidence type="ECO:0000256" key="3">
    <source>
        <dbReference type="ARBA" id="ARBA00022452"/>
    </source>
</evidence>
<dbReference type="SUPFAM" id="SSF56935">
    <property type="entry name" value="Porins"/>
    <property type="match status" value="1"/>
</dbReference>
<keyword evidence="3 8" id="KW-1134">Transmembrane beta strand</keyword>
<keyword evidence="5" id="KW-0798">TonB box</keyword>
<evidence type="ECO:0000256" key="9">
    <source>
        <dbReference type="SAM" id="SignalP"/>
    </source>
</evidence>
<evidence type="ECO:0000259" key="10">
    <source>
        <dbReference type="Pfam" id="PF00593"/>
    </source>
</evidence>
<dbReference type="Proteomes" id="UP000305874">
    <property type="component" value="Unassembled WGS sequence"/>
</dbReference>
<reference evidence="12" key="2">
    <citation type="submission" date="2019-06" db="EMBL/GenBank/DDBJ databases">
        <title>Co-occurence of chitin degradation, pigmentation and bioactivity in marine Pseudoalteromonas.</title>
        <authorList>
            <person name="Sonnenschein E.C."/>
            <person name="Bech P.K."/>
        </authorList>
    </citation>
    <scope>NUCLEOTIDE SEQUENCE [LARGE SCALE GENOMIC DNA]</scope>
    <source>
        <strain evidence="12">S2897</strain>
    </source>
</reference>
<dbReference type="Gene3D" id="2.40.170.20">
    <property type="entry name" value="TonB-dependent receptor, beta-barrel domain"/>
    <property type="match status" value="1"/>
</dbReference>
<reference evidence="11 12" key="1">
    <citation type="submission" date="2017-12" db="EMBL/GenBank/DDBJ databases">
        <authorList>
            <person name="Paulsen S."/>
            <person name="Gram L.K."/>
        </authorList>
    </citation>
    <scope>NUCLEOTIDE SEQUENCE [LARGE SCALE GENOMIC DNA]</scope>
    <source>
        <strain evidence="11 12">S2897</strain>
    </source>
</reference>
<dbReference type="EMBL" id="PNCG01000017">
    <property type="protein sequence ID" value="TMP85852.1"/>
    <property type="molecule type" value="Genomic_DNA"/>
</dbReference>